<proteinExistence type="predicted"/>
<evidence type="ECO:0000313" key="3">
    <source>
        <dbReference type="EMBL" id="TDS87652.1"/>
    </source>
</evidence>
<reference evidence="3 4" key="1">
    <citation type="submission" date="2019-03" db="EMBL/GenBank/DDBJ databases">
        <title>Genomic Encyclopedia of Type Strains, Phase III (KMG-III): the genomes of soil and plant-associated and newly described type strains.</title>
        <authorList>
            <person name="Whitman W."/>
        </authorList>
    </citation>
    <scope>NUCLEOTIDE SEQUENCE [LARGE SCALE GENOMIC DNA]</scope>
    <source>
        <strain evidence="3 4">DSM 27373</strain>
    </source>
</reference>
<feature type="region of interest" description="Disordered" evidence="1">
    <location>
        <begin position="134"/>
        <end position="159"/>
    </location>
</feature>
<accession>A0A4R7G7R4</accession>
<evidence type="ECO:0000256" key="1">
    <source>
        <dbReference type="SAM" id="MobiDB-lite"/>
    </source>
</evidence>
<dbReference type="EMBL" id="SOAN01000001">
    <property type="protein sequence ID" value="TDS87652.1"/>
    <property type="molecule type" value="Genomic_DNA"/>
</dbReference>
<feature type="region of interest" description="Disordered" evidence="1">
    <location>
        <begin position="1"/>
        <end position="34"/>
    </location>
</feature>
<name>A0A4R7G7R4_9MICC</name>
<evidence type="ECO:0000256" key="2">
    <source>
        <dbReference type="SAM" id="Phobius"/>
    </source>
</evidence>
<evidence type="ECO:0000313" key="4">
    <source>
        <dbReference type="Proteomes" id="UP000294506"/>
    </source>
</evidence>
<keyword evidence="2" id="KW-1133">Transmembrane helix</keyword>
<dbReference type="Proteomes" id="UP000294506">
    <property type="component" value="Unassembled WGS sequence"/>
</dbReference>
<feature type="compositionally biased region" description="Polar residues" evidence="1">
    <location>
        <begin position="1"/>
        <end position="16"/>
    </location>
</feature>
<feature type="transmembrane region" description="Helical" evidence="2">
    <location>
        <begin position="66"/>
        <end position="89"/>
    </location>
</feature>
<organism evidence="3 4">
    <name type="scientific">Nesterenkonia aurantiaca</name>
    <dbReference type="NCBI Taxonomy" id="1436010"/>
    <lineage>
        <taxon>Bacteria</taxon>
        <taxon>Bacillati</taxon>
        <taxon>Actinomycetota</taxon>
        <taxon>Actinomycetes</taxon>
        <taxon>Micrococcales</taxon>
        <taxon>Micrococcaceae</taxon>
        <taxon>Nesterenkonia</taxon>
    </lineage>
</organism>
<keyword evidence="4" id="KW-1185">Reference proteome</keyword>
<keyword evidence="2" id="KW-0812">Transmembrane</keyword>
<sequence>MVKPSSAGSTPESSQPQPRPASAHLPHGELSDPVFPDDAAFVSDKDVRDTPAEVDAAFRAQRGVALAYFLVFLVLVAAFPVLTMTLQWWTEARVFGELSPGFVAAAGGLYLAFAVIGIAAARLSASVESRMLGGQQGLHDEDDASGPAPGATLGTEDPR</sequence>
<protein>
    <submittedName>
        <fullName evidence="3">Uncharacterized protein</fullName>
    </submittedName>
</protein>
<comment type="caution">
    <text evidence="3">The sequence shown here is derived from an EMBL/GenBank/DDBJ whole genome shotgun (WGS) entry which is preliminary data.</text>
</comment>
<gene>
    <name evidence="3" type="ORF">EV640_101445</name>
</gene>
<keyword evidence="2" id="KW-0472">Membrane</keyword>
<dbReference type="AlphaFoldDB" id="A0A4R7G7R4"/>
<feature type="transmembrane region" description="Helical" evidence="2">
    <location>
        <begin position="101"/>
        <end position="121"/>
    </location>
</feature>